<reference evidence="1 2" key="1">
    <citation type="journal article" date="2014" name="PLoS Genet.">
        <title>Phylogenetically driven sequencing of extremely halophilic archaea reveals strategies for static and dynamic osmo-response.</title>
        <authorList>
            <person name="Becker E.A."/>
            <person name="Seitzer P.M."/>
            <person name="Tritt A."/>
            <person name="Larsen D."/>
            <person name="Krusor M."/>
            <person name="Yao A.I."/>
            <person name="Wu D."/>
            <person name="Madern D."/>
            <person name="Eisen J.A."/>
            <person name="Darling A.E."/>
            <person name="Facciotti M.T."/>
        </authorList>
    </citation>
    <scope>NUCLEOTIDE SEQUENCE [LARGE SCALE GENOMIC DNA]</scope>
    <source>
        <strain evidence="1 2">DSM 12281</strain>
    </source>
</reference>
<dbReference type="EMBL" id="AOIL01000048">
    <property type="protein sequence ID" value="ELY89846.1"/>
    <property type="molecule type" value="Genomic_DNA"/>
</dbReference>
<proteinExistence type="predicted"/>
<evidence type="ECO:0000313" key="1">
    <source>
        <dbReference type="EMBL" id="ELY89846.1"/>
    </source>
</evidence>
<comment type="caution">
    <text evidence="1">The sequence shown here is derived from an EMBL/GenBank/DDBJ whole genome shotgun (WGS) entry which is preliminary data.</text>
</comment>
<organism evidence="1 2">
    <name type="scientific">Natrialba taiwanensis DSM 12281</name>
    <dbReference type="NCBI Taxonomy" id="1230458"/>
    <lineage>
        <taxon>Archaea</taxon>
        <taxon>Methanobacteriati</taxon>
        <taxon>Methanobacteriota</taxon>
        <taxon>Stenosarchaea group</taxon>
        <taxon>Halobacteria</taxon>
        <taxon>Halobacteriales</taxon>
        <taxon>Natrialbaceae</taxon>
        <taxon>Natrialba</taxon>
    </lineage>
</organism>
<dbReference type="Proteomes" id="UP000011648">
    <property type="component" value="Unassembled WGS sequence"/>
</dbReference>
<gene>
    <name evidence="1" type="ORF">C484_12626</name>
</gene>
<accession>L9ZUT1</accession>
<name>L9ZUT1_9EURY</name>
<dbReference type="RefSeq" id="WP_006826243.1">
    <property type="nucleotide sequence ID" value="NZ_AOIL01000048.1"/>
</dbReference>
<dbReference type="PATRIC" id="fig|1230458.4.peg.2540"/>
<keyword evidence="2" id="KW-1185">Reference proteome</keyword>
<dbReference type="AlphaFoldDB" id="L9ZUT1"/>
<protein>
    <submittedName>
        <fullName evidence="1">Uncharacterized protein</fullName>
    </submittedName>
</protein>
<evidence type="ECO:0000313" key="2">
    <source>
        <dbReference type="Proteomes" id="UP000011648"/>
    </source>
</evidence>
<sequence>MDGVLNETTNTVHKHRTGRSDFRTHCGATSHVTHDRLRLVSIDRTTTDRNVSRCGRCFADAGGY</sequence>